<dbReference type="SUPFAM" id="SSF47384">
    <property type="entry name" value="Homodimeric domain of signal transducing histidine kinase"/>
    <property type="match status" value="1"/>
</dbReference>
<feature type="domain" description="Histidine kinase" evidence="12">
    <location>
        <begin position="804"/>
        <end position="1021"/>
    </location>
</feature>
<dbReference type="PRINTS" id="PR00344">
    <property type="entry name" value="BCTRLSENSOR"/>
</dbReference>
<protein>
    <recommendedName>
        <fullName evidence="2">histidine kinase</fullName>
        <ecNumber evidence="2">2.7.13.3</ecNumber>
    </recommendedName>
</protein>
<dbReference type="CDD" id="cd17574">
    <property type="entry name" value="REC_OmpR"/>
    <property type="match status" value="1"/>
</dbReference>
<dbReference type="InterPro" id="IPR009057">
    <property type="entry name" value="Homeodomain-like_sf"/>
</dbReference>
<dbReference type="InterPro" id="IPR003594">
    <property type="entry name" value="HATPase_dom"/>
</dbReference>
<keyword evidence="5" id="KW-0418">Kinase</keyword>
<dbReference type="InterPro" id="IPR013783">
    <property type="entry name" value="Ig-like_fold"/>
</dbReference>
<dbReference type="FunFam" id="3.30.565.10:FF:000006">
    <property type="entry name" value="Sensor histidine kinase WalK"/>
    <property type="match status" value="1"/>
</dbReference>
<dbReference type="Gene3D" id="2.130.10.10">
    <property type="entry name" value="YVTN repeat-like/Quinoprotein amine dehydrogenase"/>
    <property type="match status" value="3"/>
</dbReference>
<evidence type="ECO:0000256" key="3">
    <source>
        <dbReference type="ARBA" id="ARBA00022553"/>
    </source>
</evidence>
<evidence type="ECO:0000256" key="5">
    <source>
        <dbReference type="ARBA" id="ARBA00022777"/>
    </source>
</evidence>
<dbReference type="Gene3D" id="2.60.40.10">
    <property type="entry name" value="Immunoglobulins"/>
    <property type="match status" value="1"/>
</dbReference>
<evidence type="ECO:0000259" key="13">
    <source>
        <dbReference type="PROSITE" id="PS50110"/>
    </source>
</evidence>
<evidence type="ECO:0000256" key="9">
    <source>
        <dbReference type="PROSITE-ProRule" id="PRU00169"/>
    </source>
</evidence>
<dbReference type="Gene3D" id="3.40.50.2300">
    <property type="match status" value="1"/>
</dbReference>
<feature type="transmembrane region" description="Helical" evidence="10">
    <location>
        <begin position="766"/>
        <end position="784"/>
    </location>
</feature>
<evidence type="ECO:0000256" key="1">
    <source>
        <dbReference type="ARBA" id="ARBA00000085"/>
    </source>
</evidence>
<dbReference type="InterPro" id="IPR036322">
    <property type="entry name" value="WD40_repeat_dom_sf"/>
</dbReference>
<name>A0A1W2GB03_REIFA</name>
<dbReference type="SUPFAM" id="SSF46689">
    <property type="entry name" value="Homeodomain-like"/>
    <property type="match status" value="1"/>
</dbReference>
<dbReference type="CDD" id="cd00082">
    <property type="entry name" value="HisKA"/>
    <property type="match status" value="1"/>
</dbReference>
<dbReference type="RefSeq" id="WP_084372269.1">
    <property type="nucleotide sequence ID" value="NZ_FWYF01000002.1"/>
</dbReference>
<comment type="catalytic activity">
    <reaction evidence="1">
        <text>ATP + protein L-histidine = ADP + protein N-phospho-L-histidine.</text>
        <dbReference type="EC" id="2.7.13.3"/>
    </reaction>
</comment>
<keyword evidence="3 9" id="KW-0597">Phosphoprotein</keyword>
<evidence type="ECO:0000259" key="12">
    <source>
        <dbReference type="PROSITE" id="PS50109"/>
    </source>
</evidence>
<dbReference type="PROSITE" id="PS50109">
    <property type="entry name" value="HIS_KIN"/>
    <property type="match status" value="1"/>
</dbReference>
<dbReference type="SMART" id="SM00387">
    <property type="entry name" value="HATPase_c"/>
    <property type="match status" value="1"/>
</dbReference>
<dbReference type="GO" id="GO:0003700">
    <property type="term" value="F:DNA-binding transcription factor activity"/>
    <property type="evidence" value="ECO:0007669"/>
    <property type="project" value="InterPro"/>
</dbReference>
<dbReference type="SMART" id="SM00388">
    <property type="entry name" value="HisKA"/>
    <property type="match status" value="1"/>
</dbReference>
<dbReference type="PROSITE" id="PS00041">
    <property type="entry name" value="HTH_ARAC_FAMILY_1"/>
    <property type="match status" value="1"/>
</dbReference>
<dbReference type="Gene3D" id="1.10.10.60">
    <property type="entry name" value="Homeodomain-like"/>
    <property type="match status" value="1"/>
</dbReference>
<dbReference type="InterPro" id="IPR011047">
    <property type="entry name" value="Quinoprotein_ADH-like_sf"/>
</dbReference>
<dbReference type="SUPFAM" id="SSF52172">
    <property type="entry name" value="CheY-like"/>
    <property type="match status" value="1"/>
</dbReference>
<dbReference type="InterPro" id="IPR011110">
    <property type="entry name" value="Reg_prop"/>
</dbReference>
<dbReference type="Proteomes" id="UP000192472">
    <property type="component" value="Unassembled WGS sequence"/>
</dbReference>
<dbReference type="InterPro" id="IPR036890">
    <property type="entry name" value="HATPase_C_sf"/>
</dbReference>
<organism evidence="14 15">
    <name type="scientific">Reichenbachiella faecimaris</name>
    <dbReference type="NCBI Taxonomy" id="692418"/>
    <lineage>
        <taxon>Bacteria</taxon>
        <taxon>Pseudomonadati</taxon>
        <taxon>Bacteroidota</taxon>
        <taxon>Cytophagia</taxon>
        <taxon>Cytophagales</taxon>
        <taxon>Reichenbachiellaceae</taxon>
        <taxon>Reichenbachiella</taxon>
    </lineage>
</organism>
<dbReference type="InterPro" id="IPR003661">
    <property type="entry name" value="HisK_dim/P_dom"/>
</dbReference>
<dbReference type="Pfam" id="PF00072">
    <property type="entry name" value="Response_reg"/>
    <property type="match status" value="1"/>
</dbReference>
<dbReference type="Pfam" id="PF02518">
    <property type="entry name" value="HATPase_c"/>
    <property type="match status" value="1"/>
</dbReference>
<dbReference type="InterPro" id="IPR004358">
    <property type="entry name" value="Sig_transdc_His_kin-like_C"/>
</dbReference>
<evidence type="ECO:0000256" key="4">
    <source>
        <dbReference type="ARBA" id="ARBA00022679"/>
    </source>
</evidence>
<dbReference type="InterPro" id="IPR001789">
    <property type="entry name" value="Sig_transdc_resp-reg_receiver"/>
</dbReference>
<gene>
    <name evidence="14" type="ORF">SAMN04488029_1708</name>
</gene>
<dbReference type="PROSITE" id="PS50110">
    <property type="entry name" value="RESPONSE_REGULATORY"/>
    <property type="match status" value="1"/>
</dbReference>
<dbReference type="InterPro" id="IPR018062">
    <property type="entry name" value="HTH_AraC-typ_CS"/>
</dbReference>
<accession>A0A1W2GB03</accession>
<dbReference type="SMART" id="SM00342">
    <property type="entry name" value="HTH_ARAC"/>
    <property type="match status" value="1"/>
</dbReference>
<evidence type="ECO:0000256" key="7">
    <source>
        <dbReference type="ARBA" id="ARBA00023125"/>
    </source>
</evidence>
<proteinExistence type="predicted"/>
<evidence type="ECO:0000256" key="10">
    <source>
        <dbReference type="SAM" id="Phobius"/>
    </source>
</evidence>
<dbReference type="Gene3D" id="3.30.565.10">
    <property type="entry name" value="Histidine kinase-like ATPase, C-terminal domain"/>
    <property type="match status" value="1"/>
</dbReference>
<dbReference type="InterPro" id="IPR011123">
    <property type="entry name" value="Y_Y_Y"/>
</dbReference>
<evidence type="ECO:0000259" key="11">
    <source>
        <dbReference type="PROSITE" id="PS01124"/>
    </source>
</evidence>
<dbReference type="Pfam" id="PF07495">
    <property type="entry name" value="Y_Y_Y"/>
    <property type="match status" value="1"/>
</dbReference>
<evidence type="ECO:0000256" key="8">
    <source>
        <dbReference type="ARBA" id="ARBA00023163"/>
    </source>
</evidence>
<dbReference type="InterPro" id="IPR005467">
    <property type="entry name" value="His_kinase_dom"/>
</dbReference>
<dbReference type="SUPFAM" id="SSF50998">
    <property type="entry name" value="Quinoprotein alcohol dehydrogenase-like"/>
    <property type="match status" value="1"/>
</dbReference>
<feature type="modified residue" description="4-aspartylphosphate" evidence="9">
    <location>
        <position position="1100"/>
    </location>
</feature>
<evidence type="ECO:0000313" key="14">
    <source>
        <dbReference type="EMBL" id="SMD33859.1"/>
    </source>
</evidence>
<keyword evidence="10" id="KW-1133">Transmembrane helix</keyword>
<keyword evidence="8" id="KW-0804">Transcription</keyword>
<dbReference type="Pfam" id="PF00512">
    <property type="entry name" value="HisKA"/>
    <property type="match status" value="1"/>
</dbReference>
<dbReference type="Pfam" id="PF07494">
    <property type="entry name" value="Reg_prop"/>
    <property type="match status" value="1"/>
</dbReference>
<dbReference type="InterPro" id="IPR015943">
    <property type="entry name" value="WD40/YVTN_repeat-like_dom_sf"/>
</dbReference>
<sequence>MVCVIILLCLGRSGQTQGFEFQHLGIEEGMPGNKVFMTLEGDDGFMWMATDHGVVRYDGRVLKTYQLQNIEEIKKRSFVSLFLSKDSQGRVWLMANNGLLFYFDNGQDEFQYFDQVLPVGGKNIYVTEFYIDHQDRLLVGSSQGVTIYEPKNRKTRQLEEIKKTVSSIIQADNDQYYIGSRGSVHVLDANLNSISSLKSNGSNGTWFSEQQKVESLYLQESEDELWIGTESSGLYVYDLKHDLLSSISQLGGLDISIRSIVNYHGGKVLIGTDGGGVILFDTFNQKVLTRMTHQDDDSQALSSNAVYDVNINSQGVIFVSTYRGGVNVHNPQRQNILSLRHIKGEANSLNNDVVLSIVEPKPGYLSFGTDKGISIWRQARNTWEHLGLDTGESTSKSAVVLSQTVDNEGNLWVASYVYALSQFAPSAQGFQLSSSLTRIGEQSRVKRVFYHPHGELLVGTINSGLFSYLPSGEIKSYDVREPSDFEVYSDLKVVIANGDGLALLDLVHDQLTWIENDTLSKMVVVSVLVDTNRELWIGTIDHGVLRVDNKGNILDTYNTSSGLSSNTVFDLLSDMDNNIWVATSRGISRIAAQRVTNFYESDGLISTDFNRNAGARDSRGNLYFGTNRGVITFDPQKVKPSKIEKKVVFTDFYLNHERILVEENSVLDRPLTQIQSIPLSYNQNSFSIGFASIDFVHAALGQYVWRLDGFDKSWVVGDHQDRATYTNLDPGVYTFRLKMTDGMGNQIGEESQLKMVIDKPYWKTPWAYVLYLIIILLLVALLLYSNRLRLESRNAEERLHFLIEMAHEIKTPLTLIRAPLTDLLSNSKTDNQMRESLQVALGSAEKLHKQMMQFLDFRRINVRRNALQLAPIDLNAFIHSKIYAFKILADKKNIKLIFEPSQEAMMVNTDETILDKIVSNLISNAIKYTREDGEVILKADTTDKSWALTVSDNGIGISKEDQKRIFTLFYRTQNARTSGSSGSGVGLVLASDLARTMGGSVKLVKSDSQGSKFLVTMPMVELSEQTMPVESFEAIPVEQEAETEAEDSAKLTILMVEDDEDLRNYQKSKFDTEYRVLSASNGEEALKIVANDPPDMIISDVVMPKMNGRQLCMNIKSNFATSHIPFILLTGQESKDHIQQGLESGADDYIVKPFDFEMLSSKIKNLLKTRAAIKDRFVASEEKETFQDISNELDQKFLDEITNLIEENISDPELSVNHICQSMGMSRTSLYHKLKSLVDMSPAEFIRTIRLKRARKLLLNPMNNISEVAYSTGFSDAKYFSTLFKKYYNQSPSTFVAEKRAGL</sequence>
<dbReference type="InterPro" id="IPR011006">
    <property type="entry name" value="CheY-like_superfamily"/>
</dbReference>
<keyword evidence="7" id="KW-0238">DNA-binding</keyword>
<keyword evidence="10" id="KW-0812">Transmembrane</keyword>
<dbReference type="PANTHER" id="PTHR43547">
    <property type="entry name" value="TWO-COMPONENT HISTIDINE KINASE"/>
    <property type="match status" value="1"/>
</dbReference>
<evidence type="ECO:0000256" key="6">
    <source>
        <dbReference type="ARBA" id="ARBA00023015"/>
    </source>
</evidence>
<evidence type="ECO:0000256" key="2">
    <source>
        <dbReference type="ARBA" id="ARBA00012438"/>
    </source>
</evidence>
<feature type="domain" description="HTH araC/xylS-type" evidence="11">
    <location>
        <begin position="1199"/>
        <end position="1298"/>
    </location>
</feature>
<dbReference type="CDD" id="cd00075">
    <property type="entry name" value="HATPase"/>
    <property type="match status" value="1"/>
</dbReference>
<dbReference type="PANTHER" id="PTHR43547:SF2">
    <property type="entry name" value="HYBRID SIGNAL TRANSDUCTION HISTIDINE KINASE C"/>
    <property type="match status" value="1"/>
</dbReference>
<keyword evidence="4" id="KW-0808">Transferase</keyword>
<dbReference type="InterPro" id="IPR018060">
    <property type="entry name" value="HTH_AraC"/>
</dbReference>
<reference evidence="14 15" key="1">
    <citation type="submission" date="2017-04" db="EMBL/GenBank/DDBJ databases">
        <authorList>
            <person name="Afonso C.L."/>
            <person name="Miller P.J."/>
            <person name="Scott M.A."/>
            <person name="Spackman E."/>
            <person name="Goraichik I."/>
            <person name="Dimitrov K.M."/>
            <person name="Suarez D.L."/>
            <person name="Swayne D.E."/>
        </authorList>
    </citation>
    <scope>NUCLEOTIDE SEQUENCE [LARGE SCALE GENOMIC DNA]</scope>
    <source>
        <strain evidence="14 15">DSM 26133</strain>
    </source>
</reference>
<dbReference type="STRING" id="692418.SAMN04488029_1708"/>
<dbReference type="Gene3D" id="1.10.287.130">
    <property type="match status" value="1"/>
</dbReference>
<dbReference type="Pfam" id="PF12833">
    <property type="entry name" value="HTH_18"/>
    <property type="match status" value="1"/>
</dbReference>
<feature type="domain" description="Response regulatory" evidence="13">
    <location>
        <begin position="1052"/>
        <end position="1167"/>
    </location>
</feature>
<dbReference type="InterPro" id="IPR036097">
    <property type="entry name" value="HisK_dim/P_sf"/>
</dbReference>
<dbReference type="EMBL" id="FWYF01000002">
    <property type="protein sequence ID" value="SMD33859.1"/>
    <property type="molecule type" value="Genomic_DNA"/>
</dbReference>
<dbReference type="GO" id="GO:0043565">
    <property type="term" value="F:sequence-specific DNA binding"/>
    <property type="evidence" value="ECO:0007669"/>
    <property type="project" value="InterPro"/>
</dbReference>
<evidence type="ECO:0000313" key="15">
    <source>
        <dbReference type="Proteomes" id="UP000192472"/>
    </source>
</evidence>
<dbReference type="SUPFAM" id="SSF55874">
    <property type="entry name" value="ATPase domain of HSP90 chaperone/DNA topoisomerase II/histidine kinase"/>
    <property type="match status" value="1"/>
</dbReference>
<dbReference type="GO" id="GO:0000155">
    <property type="term" value="F:phosphorelay sensor kinase activity"/>
    <property type="evidence" value="ECO:0007669"/>
    <property type="project" value="InterPro"/>
</dbReference>
<keyword evidence="10" id="KW-0472">Membrane</keyword>
<dbReference type="EC" id="2.7.13.3" evidence="2"/>
<keyword evidence="6" id="KW-0805">Transcription regulation</keyword>
<dbReference type="SUPFAM" id="SSF50978">
    <property type="entry name" value="WD40 repeat-like"/>
    <property type="match status" value="1"/>
</dbReference>
<dbReference type="PROSITE" id="PS01124">
    <property type="entry name" value="HTH_ARAC_FAMILY_2"/>
    <property type="match status" value="1"/>
</dbReference>
<keyword evidence="15" id="KW-1185">Reference proteome</keyword>
<dbReference type="SMART" id="SM00448">
    <property type="entry name" value="REC"/>
    <property type="match status" value="1"/>
</dbReference>